<dbReference type="EMBL" id="CAMGYJ010000004">
    <property type="protein sequence ID" value="CAI0404800.1"/>
    <property type="molecule type" value="Genomic_DNA"/>
</dbReference>
<dbReference type="AlphaFoldDB" id="A0AAV0J605"/>
<comment type="caution">
    <text evidence="1">The sequence shown here is derived from an EMBL/GenBank/DDBJ whole genome shotgun (WGS) entry which is preliminary data.</text>
</comment>
<sequence length="45" mass="4945">MCHSNLQIELGPRVNFITGQNGSMASFLPFVSLASLCVYTRCSNH</sequence>
<proteinExistence type="predicted"/>
<organism evidence="1 2">
    <name type="scientific">Linum tenue</name>
    <dbReference type="NCBI Taxonomy" id="586396"/>
    <lineage>
        <taxon>Eukaryota</taxon>
        <taxon>Viridiplantae</taxon>
        <taxon>Streptophyta</taxon>
        <taxon>Embryophyta</taxon>
        <taxon>Tracheophyta</taxon>
        <taxon>Spermatophyta</taxon>
        <taxon>Magnoliopsida</taxon>
        <taxon>eudicotyledons</taxon>
        <taxon>Gunneridae</taxon>
        <taxon>Pentapetalae</taxon>
        <taxon>rosids</taxon>
        <taxon>fabids</taxon>
        <taxon>Malpighiales</taxon>
        <taxon>Linaceae</taxon>
        <taxon>Linum</taxon>
    </lineage>
</organism>
<name>A0AAV0J605_9ROSI</name>
<reference evidence="1" key="1">
    <citation type="submission" date="2022-08" db="EMBL/GenBank/DDBJ databases">
        <authorList>
            <person name="Gutierrez-Valencia J."/>
        </authorList>
    </citation>
    <scope>NUCLEOTIDE SEQUENCE</scope>
</reference>
<evidence type="ECO:0000313" key="2">
    <source>
        <dbReference type="Proteomes" id="UP001154282"/>
    </source>
</evidence>
<dbReference type="Proteomes" id="UP001154282">
    <property type="component" value="Unassembled WGS sequence"/>
</dbReference>
<keyword evidence="2" id="KW-1185">Reference proteome</keyword>
<protein>
    <submittedName>
        <fullName evidence="1">Uncharacterized protein</fullName>
    </submittedName>
</protein>
<gene>
    <name evidence="1" type="ORF">LITE_LOCUS12620</name>
</gene>
<evidence type="ECO:0000313" key="1">
    <source>
        <dbReference type="EMBL" id="CAI0404800.1"/>
    </source>
</evidence>
<accession>A0AAV0J605</accession>